<dbReference type="eggNOG" id="COG0679">
    <property type="taxonomic scope" value="Bacteria"/>
</dbReference>
<evidence type="ECO:0000256" key="8">
    <source>
        <dbReference type="SAM" id="Phobius"/>
    </source>
</evidence>
<keyword evidence="4" id="KW-1003">Cell membrane</keyword>
<feature type="transmembrane region" description="Helical" evidence="8">
    <location>
        <begin position="67"/>
        <end position="88"/>
    </location>
</feature>
<dbReference type="InterPro" id="IPR038770">
    <property type="entry name" value="Na+/solute_symporter_sf"/>
</dbReference>
<evidence type="ECO:0000256" key="2">
    <source>
        <dbReference type="ARBA" id="ARBA00010145"/>
    </source>
</evidence>
<dbReference type="AlphaFoldDB" id="A0A0A3J6J8"/>
<dbReference type="Gene3D" id="1.20.1530.20">
    <property type="match status" value="1"/>
</dbReference>
<evidence type="ECO:0000256" key="5">
    <source>
        <dbReference type="ARBA" id="ARBA00022692"/>
    </source>
</evidence>
<comment type="similarity">
    <text evidence="2">Belongs to the auxin efflux carrier (TC 2.A.69) family.</text>
</comment>
<dbReference type="Pfam" id="PF03547">
    <property type="entry name" value="Mem_trans"/>
    <property type="match status" value="1"/>
</dbReference>
<evidence type="ECO:0000256" key="1">
    <source>
        <dbReference type="ARBA" id="ARBA00004651"/>
    </source>
</evidence>
<dbReference type="EMBL" id="JPVQ01000008">
    <property type="protein sequence ID" value="KGR91325.1"/>
    <property type="molecule type" value="Genomic_DNA"/>
</dbReference>
<accession>A0A0A3J6J8</accession>
<gene>
    <name evidence="9" type="ORF">CD30_06795</name>
</gene>
<feature type="transmembrane region" description="Helical" evidence="8">
    <location>
        <begin position="203"/>
        <end position="221"/>
    </location>
</feature>
<feature type="transmembrane region" description="Helical" evidence="8">
    <location>
        <begin position="100"/>
        <end position="122"/>
    </location>
</feature>
<organism evidence="9 10">
    <name type="scientific">Ureibacillus massiliensis 4400831 = CIP 108448 = CCUG 49529</name>
    <dbReference type="NCBI Taxonomy" id="1211035"/>
    <lineage>
        <taxon>Bacteria</taxon>
        <taxon>Bacillati</taxon>
        <taxon>Bacillota</taxon>
        <taxon>Bacilli</taxon>
        <taxon>Bacillales</taxon>
        <taxon>Caryophanaceae</taxon>
        <taxon>Ureibacillus</taxon>
    </lineage>
</organism>
<dbReference type="InterPro" id="IPR004776">
    <property type="entry name" value="Mem_transp_PIN-like"/>
</dbReference>
<dbReference type="Proteomes" id="UP000030595">
    <property type="component" value="Unassembled WGS sequence"/>
</dbReference>
<feature type="transmembrane region" description="Helical" evidence="8">
    <location>
        <begin position="128"/>
        <end position="150"/>
    </location>
</feature>
<evidence type="ECO:0000256" key="4">
    <source>
        <dbReference type="ARBA" id="ARBA00022475"/>
    </source>
</evidence>
<comment type="subcellular location">
    <subcellularLocation>
        <location evidence="1">Cell membrane</location>
        <topology evidence="1">Multi-pass membrane protein</topology>
    </subcellularLocation>
</comment>
<evidence type="ECO:0000256" key="3">
    <source>
        <dbReference type="ARBA" id="ARBA00022448"/>
    </source>
</evidence>
<dbReference type="PANTHER" id="PTHR36838:SF1">
    <property type="entry name" value="SLR1864 PROTEIN"/>
    <property type="match status" value="1"/>
</dbReference>
<name>A0A0A3J6J8_9BACL</name>
<evidence type="ECO:0000256" key="7">
    <source>
        <dbReference type="ARBA" id="ARBA00023136"/>
    </source>
</evidence>
<evidence type="ECO:0000313" key="10">
    <source>
        <dbReference type="Proteomes" id="UP000030595"/>
    </source>
</evidence>
<feature type="transmembrane region" description="Helical" evidence="8">
    <location>
        <begin position="36"/>
        <end position="55"/>
    </location>
</feature>
<feature type="transmembrane region" description="Helical" evidence="8">
    <location>
        <begin position="288"/>
        <end position="308"/>
    </location>
</feature>
<dbReference type="GO" id="GO:0005886">
    <property type="term" value="C:plasma membrane"/>
    <property type="evidence" value="ECO:0007669"/>
    <property type="project" value="UniProtKB-SubCell"/>
</dbReference>
<dbReference type="OrthoDB" id="9798064at2"/>
<dbReference type="PANTHER" id="PTHR36838">
    <property type="entry name" value="AUXIN EFFLUX CARRIER FAMILY PROTEIN"/>
    <property type="match status" value="1"/>
</dbReference>
<dbReference type="GO" id="GO:0055085">
    <property type="term" value="P:transmembrane transport"/>
    <property type="evidence" value="ECO:0007669"/>
    <property type="project" value="InterPro"/>
</dbReference>
<feature type="transmembrane region" description="Helical" evidence="8">
    <location>
        <begin position="6"/>
        <end position="24"/>
    </location>
</feature>
<proteinExistence type="inferred from homology"/>
<keyword evidence="5 8" id="KW-0812">Transmembrane</keyword>
<protein>
    <recommendedName>
        <fullName evidence="11">Auxin efflux carrier</fullName>
    </recommendedName>
</protein>
<keyword evidence="3" id="KW-0813">Transport</keyword>
<evidence type="ECO:0008006" key="11">
    <source>
        <dbReference type="Google" id="ProtNLM"/>
    </source>
</evidence>
<reference evidence="9 10" key="1">
    <citation type="submission" date="2014-02" db="EMBL/GenBank/DDBJ databases">
        <title>Draft genome sequence of Lysinibacillus massiliensis CCUG 49529.</title>
        <authorList>
            <person name="Zhang F."/>
            <person name="Wang G."/>
            <person name="Zhang L."/>
        </authorList>
    </citation>
    <scope>NUCLEOTIDE SEQUENCE [LARGE SCALE GENOMIC DNA]</scope>
    <source>
        <strain evidence="9 10">CCUG 49529</strain>
    </source>
</reference>
<keyword evidence="7 8" id="KW-0472">Membrane</keyword>
<feature type="transmembrane region" description="Helical" evidence="8">
    <location>
        <begin position="228"/>
        <end position="250"/>
    </location>
</feature>
<sequence length="313" mass="34909">MGSISLLLQELLMLYGIAILGFIARRRGILNENANNVLTQLILYITLPALILFSLDVSFSFSLVKEFFWLVLMSIYVLVLSILLANWMRRNAKLSTKQASVYEGMIIFGNQGFIGYAVIYILFGDQGIIYLTIFNICYLLLIWSYGMYLFCKSNDAIKRKDLFLNPGIISTIVGLVIFILPPISWPNMISDGLEMVGKMTVPLSMIIIGSLIANIKSVSLFSMLKNRALWKIAIAKLIMIPLLLIPFIVISVPTPLLLIAVIVSGMPSAPTISLYAQKYGADTSFASLAVLLTTLLCIVTIPFLYWVVEFLTH</sequence>
<evidence type="ECO:0000256" key="6">
    <source>
        <dbReference type="ARBA" id="ARBA00022989"/>
    </source>
</evidence>
<keyword evidence="6 8" id="KW-1133">Transmembrane helix</keyword>
<evidence type="ECO:0000313" key="9">
    <source>
        <dbReference type="EMBL" id="KGR91325.1"/>
    </source>
</evidence>
<comment type="caution">
    <text evidence="9">The sequence shown here is derived from an EMBL/GenBank/DDBJ whole genome shotgun (WGS) entry which is preliminary data.</text>
</comment>
<keyword evidence="10" id="KW-1185">Reference proteome</keyword>
<dbReference type="RefSeq" id="WP_036174204.1">
    <property type="nucleotide sequence ID" value="NZ_AVCZ01000008.1"/>
</dbReference>
<feature type="transmembrane region" description="Helical" evidence="8">
    <location>
        <begin position="162"/>
        <end position="183"/>
    </location>
</feature>
<feature type="transmembrane region" description="Helical" evidence="8">
    <location>
        <begin position="256"/>
        <end position="276"/>
    </location>
</feature>